<evidence type="ECO:0000256" key="5">
    <source>
        <dbReference type="ARBA" id="ARBA00023235"/>
    </source>
</evidence>
<evidence type="ECO:0000256" key="3">
    <source>
        <dbReference type="ARBA" id="ARBA00022884"/>
    </source>
</evidence>
<dbReference type="OrthoDB" id="407442at2759"/>
<dbReference type="PANTHER" id="PTHR11071">
    <property type="entry name" value="PEPTIDYL-PROLYL CIS-TRANS ISOMERASE"/>
    <property type="match status" value="1"/>
</dbReference>
<dbReference type="Pfam" id="PF00160">
    <property type="entry name" value="Pro_isomerase"/>
    <property type="match status" value="1"/>
</dbReference>
<dbReference type="SUPFAM" id="SSF50891">
    <property type="entry name" value="Cyclophilin-like"/>
    <property type="match status" value="1"/>
</dbReference>
<dbReference type="GO" id="GO:0003755">
    <property type="term" value="F:peptidyl-prolyl cis-trans isomerase activity"/>
    <property type="evidence" value="ECO:0007669"/>
    <property type="project" value="UniProtKB-KW"/>
</dbReference>
<keyword evidence="3 7" id="KW-0694">RNA-binding</keyword>
<evidence type="ECO:0000256" key="4">
    <source>
        <dbReference type="ARBA" id="ARBA00023110"/>
    </source>
</evidence>
<dbReference type="GO" id="GO:0016018">
    <property type="term" value="F:cyclosporin A binding"/>
    <property type="evidence" value="ECO:0007669"/>
    <property type="project" value="TreeGrafter"/>
</dbReference>
<dbReference type="Gene3D" id="3.30.70.330">
    <property type="match status" value="1"/>
</dbReference>
<dbReference type="Pfam" id="PF00076">
    <property type="entry name" value="RRM_1"/>
    <property type="match status" value="1"/>
</dbReference>
<name>A0A075AY45_ROZAC</name>
<feature type="domain" description="RRM" evidence="9">
    <location>
        <begin position="11"/>
        <end position="94"/>
    </location>
</feature>
<dbReference type="InterPro" id="IPR012677">
    <property type="entry name" value="Nucleotide-bd_a/b_plait_sf"/>
</dbReference>
<dbReference type="STRING" id="988480.A0A075AY45"/>
<reference evidence="10 12" key="1">
    <citation type="journal article" date="2013" name="Curr. Biol.">
        <title>Shared signatures of parasitism and phylogenomics unite Cryptomycota and microsporidia.</title>
        <authorList>
            <person name="James T.Y."/>
            <person name="Pelin A."/>
            <person name="Bonen L."/>
            <person name="Ahrendt S."/>
            <person name="Sain D."/>
            <person name="Corradi N."/>
            <person name="Stajich J.E."/>
        </authorList>
    </citation>
    <scope>NUCLEOTIDE SEQUENCE [LARGE SCALE GENOMIC DNA]</scope>
    <source>
        <strain evidence="10">CSF55</strain>
        <strain evidence="10">CSF55</strain>
    </source>
</reference>
<protein>
    <recommendedName>
        <fullName evidence="2">peptidylprolyl isomerase</fullName>
        <ecNumber evidence="2">5.2.1.8</ecNumber>
    </recommendedName>
    <alternativeName>
        <fullName evidence="6">Cyclophilin E</fullName>
    </alternativeName>
</protein>
<accession>A0A075AY45</accession>
<dbReference type="EMBL" id="ML005127">
    <property type="protein sequence ID" value="RKP19997.1"/>
    <property type="molecule type" value="Genomic_DNA"/>
</dbReference>
<dbReference type="SMART" id="SM00360">
    <property type="entry name" value="RRM"/>
    <property type="match status" value="1"/>
</dbReference>
<keyword evidence="4" id="KW-0697">Rotamase</keyword>
<evidence type="ECO:0000313" key="13">
    <source>
        <dbReference type="Proteomes" id="UP000281549"/>
    </source>
</evidence>
<proteinExistence type="predicted"/>
<reference evidence="13" key="2">
    <citation type="journal article" date="2018" name="Nat. Microbiol.">
        <title>Leveraging single-cell genomics to expand the fungal tree of life.</title>
        <authorList>
            <person name="Ahrendt S.R."/>
            <person name="Quandt C.A."/>
            <person name="Ciobanu D."/>
            <person name="Clum A."/>
            <person name="Salamov A."/>
            <person name="Andreopoulos B."/>
            <person name="Cheng J.F."/>
            <person name="Woyke T."/>
            <person name="Pelin A."/>
            <person name="Henrissat B."/>
            <person name="Reynolds N.K."/>
            <person name="Benny G.L."/>
            <person name="Smith M.E."/>
            <person name="James T.Y."/>
            <person name="Grigoriev I.V."/>
        </authorList>
    </citation>
    <scope>NUCLEOTIDE SEQUENCE [LARGE SCALE GENOMIC DNA]</scope>
    <source>
        <strain evidence="13">CSF55</strain>
    </source>
</reference>
<feature type="domain" description="PPIase cyclophilin-type" evidence="8">
    <location>
        <begin position="154"/>
        <end position="310"/>
    </location>
</feature>
<sequence>MFVLPVTQRKSSVYVGGLAQDVNEAVLQTAFIPFGEIAEIVIPRVYDSEGKMTELHRGFGFVEYENVEDAKDAIDNMHLSELYGRVIKCSQAKPMAMRDGTARPVWQDAEYLEHYANGKGQEYDNFMDEEDNIQTLTEKSVPKAKDRKLLPRVYFDIQIGTHMAGRIVFQLRADVAPRTAENFRALCTHEKGFGYKGCIFHRCISGFMAQGGDFTNEDGTGGKSIYGDKFPDENFILQHTGRGLLSMANAGPNTNSSQFFITFKATPWLDGKHTVFGEIIQGEEILNKIEQCSTEKGVPTKRITIVSSGEL</sequence>
<evidence type="ECO:0000259" key="8">
    <source>
        <dbReference type="PROSITE" id="PS50072"/>
    </source>
</evidence>
<dbReference type="GO" id="GO:0005739">
    <property type="term" value="C:mitochondrion"/>
    <property type="evidence" value="ECO:0007669"/>
    <property type="project" value="TreeGrafter"/>
</dbReference>
<dbReference type="OMA" id="KIVIYAC"/>
<dbReference type="InterPro" id="IPR029000">
    <property type="entry name" value="Cyclophilin-like_dom_sf"/>
</dbReference>
<dbReference type="Gene3D" id="2.40.100.10">
    <property type="entry name" value="Cyclophilin-like"/>
    <property type="match status" value="1"/>
</dbReference>
<evidence type="ECO:0000259" key="9">
    <source>
        <dbReference type="PROSITE" id="PS50102"/>
    </source>
</evidence>
<dbReference type="GO" id="GO:0006457">
    <property type="term" value="P:protein folding"/>
    <property type="evidence" value="ECO:0007669"/>
    <property type="project" value="TreeGrafter"/>
</dbReference>
<comment type="catalytic activity">
    <reaction evidence="1">
        <text>[protein]-peptidylproline (omega=180) = [protein]-peptidylproline (omega=0)</text>
        <dbReference type="Rhea" id="RHEA:16237"/>
        <dbReference type="Rhea" id="RHEA-COMP:10747"/>
        <dbReference type="Rhea" id="RHEA-COMP:10748"/>
        <dbReference type="ChEBI" id="CHEBI:83833"/>
        <dbReference type="ChEBI" id="CHEBI:83834"/>
        <dbReference type="EC" id="5.2.1.8"/>
    </reaction>
</comment>
<keyword evidence="5 11" id="KW-0413">Isomerase</keyword>
<reference evidence="11" key="3">
    <citation type="submission" date="2018-08" db="EMBL/GenBank/DDBJ databases">
        <title>Leveraging single-cell genomics to expand the Fungal Tree of Life.</title>
        <authorList>
            <consortium name="DOE Joint Genome Institute"/>
            <person name="Ahrendt S.R."/>
            <person name="Quandt C.A."/>
            <person name="Ciobanu D."/>
            <person name="Clum A."/>
            <person name="Salamov A."/>
            <person name="Andreopoulos B."/>
            <person name="Cheng J.-F."/>
            <person name="Woyke T."/>
            <person name="Pelin A."/>
            <person name="Henrissat B."/>
            <person name="Reynolds N."/>
            <person name="Benny G.L."/>
            <person name="Smith M.E."/>
            <person name="James T.Y."/>
            <person name="Grigoriev I.V."/>
        </authorList>
    </citation>
    <scope>NUCLEOTIDE SEQUENCE</scope>
    <source>
        <strain evidence="11">CSF55</strain>
    </source>
</reference>
<dbReference type="InterPro" id="IPR034168">
    <property type="entry name" value="PPIE_RRM"/>
</dbReference>
<dbReference type="SUPFAM" id="SSF54928">
    <property type="entry name" value="RNA-binding domain, RBD"/>
    <property type="match status" value="1"/>
</dbReference>
<dbReference type="PROSITE" id="PS50102">
    <property type="entry name" value="RRM"/>
    <property type="match status" value="1"/>
</dbReference>
<dbReference type="Proteomes" id="UP000281549">
    <property type="component" value="Unassembled WGS sequence"/>
</dbReference>
<evidence type="ECO:0000313" key="11">
    <source>
        <dbReference type="EMBL" id="RKP19997.1"/>
    </source>
</evidence>
<dbReference type="InterPro" id="IPR000504">
    <property type="entry name" value="RRM_dom"/>
</dbReference>
<dbReference type="EC" id="5.2.1.8" evidence="2"/>
<dbReference type="EMBL" id="KE560848">
    <property type="protein sequence ID" value="EPZ35240.1"/>
    <property type="molecule type" value="Genomic_DNA"/>
</dbReference>
<evidence type="ECO:0000256" key="2">
    <source>
        <dbReference type="ARBA" id="ARBA00013194"/>
    </source>
</evidence>
<evidence type="ECO:0000313" key="12">
    <source>
        <dbReference type="Proteomes" id="UP000030755"/>
    </source>
</evidence>
<dbReference type="InterPro" id="IPR035979">
    <property type="entry name" value="RBD_domain_sf"/>
</dbReference>
<dbReference type="HOGENOM" id="CLU_012062_27_0_1"/>
<dbReference type="GO" id="GO:0003723">
    <property type="term" value="F:RNA binding"/>
    <property type="evidence" value="ECO:0007669"/>
    <property type="project" value="UniProtKB-UniRule"/>
</dbReference>
<dbReference type="PRINTS" id="PR00153">
    <property type="entry name" value="CSAPPISMRASE"/>
</dbReference>
<dbReference type="FunFam" id="2.40.100.10:FF:000013">
    <property type="entry name" value="Peptidyl-prolyl cis-trans isomerase"/>
    <property type="match status" value="1"/>
</dbReference>
<evidence type="ECO:0000256" key="1">
    <source>
        <dbReference type="ARBA" id="ARBA00000971"/>
    </source>
</evidence>
<dbReference type="PROSITE" id="PS50072">
    <property type="entry name" value="CSA_PPIASE_2"/>
    <property type="match status" value="1"/>
</dbReference>
<evidence type="ECO:0000313" key="10">
    <source>
        <dbReference type="EMBL" id="EPZ35240.1"/>
    </source>
</evidence>
<dbReference type="PANTHER" id="PTHR11071:SF561">
    <property type="entry name" value="PEPTIDYL-PROLYL CIS-TRANS ISOMERASE D-RELATED"/>
    <property type="match status" value="1"/>
</dbReference>
<evidence type="ECO:0000256" key="6">
    <source>
        <dbReference type="ARBA" id="ARBA00049785"/>
    </source>
</evidence>
<dbReference type="SMART" id="SM00361">
    <property type="entry name" value="RRM_1"/>
    <property type="match status" value="1"/>
</dbReference>
<organism evidence="10 12">
    <name type="scientific">Rozella allomycis (strain CSF55)</name>
    <dbReference type="NCBI Taxonomy" id="988480"/>
    <lineage>
        <taxon>Eukaryota</taxon>
        <taxon>Fungi</taxon>
        <taxon>Fungi incertae sedis</taxon>
        <taxon>Cryptomycota</taxon>
        <taxon>Cryptomycota incertae sedis</taxon>
        <taxon>Rozella</taxon>
    </lineage>
</organism>
<dbReference type="AlphaFoldDB" id="A0A075AY45"/>
<dbReference type="CDD" id="cd12347">
    <property type="entry name" value="RRM_PPIE"/>
    <property type="match status" value="1"/>
</dbReference>
<dbReference type="Proteomes" id="UP000030755">
    <property type="component" value="Unassembled WGS sequence"/>
</dbReference>
<dbReference type="InterPro" id="IPR003954">
    <property type="entry name" value="RRM_euk-type"/>
</dbReference>
<gene>
    <name evidence="10" type="ORF">O9G_000636</name>
    <name evidence="11" type="ORF">ROZALSC1DRAFT_28463</name>
</gene>
<keyword evidence="12" id="KW-1185">Reference proteome</keyword>
<dbReference type="InterPro" id="IPR002130">
    <property type="entry name" value="Cyclophilin-type_PPIase_dom"/>
</dbReference>
<evidence type="ECO:0000256" key="7">
    <source>
        <dbReference type="PROSITE-ProRule" id="PRU00176"/>
    </source>
</evidence>